<name>A0A2A2M7J9_9GAMM</name>
<evidence type="ECO:0000313" key="3">
    <source>
        <dbReference type="Proteomes" id="UP000218796"/>
    </source>
</evidence>
<keyword evidence="2" id="KW-0255">Endonuclease</keyword>
<gene>
    <name evidence="2" type="ORF">CJD50_22635</name>
</gene>
<dbReference type="AlphaFoldDB" id="A0A2A2M7J9"/>
<dbReference type="CDD" id="cd00085">
    <property type="entry name" value="HNHc"/>
    <property type="match status" value="1"/>
</dbReference>
<keyword evidence="2" id="KW-0540">Nuclease</keyword>
<reference evidence="2 3" key="1">
    <citation type="submission" date="2017-08" db="EMBL/GenBank/DDBJ databases">
        <title>Draft Genome Sequence of Hafnia alvei CITHA-6 Isolated from Raw Bovine Milk.</title>
        <authorList>
            <person name="Culligan E.P."/>
            <person name="Mcsweeney A."/>
            <person name="O'Doherty C."/>
            <person name="Gleeson E."/>
            <person name="O'Riordan D."/>
            <person name="Sleator R.D."/>
        </authorList>
    </citation>
    <scope>NUCLEOTIDE SEQUENCE [LARGE SCALE GENOMIC DNA]</scope>
    <source>
        <strain evidence="2 3">CITHA-6</strain>
    </source>
</reference>
<dbReference type="GO" id="GO:0004519">
    <property type="term" value="F:endonuclease activity"/>
    <property type="evidence" value="ECO:0007669"/>
    <property type="project" value="UniProtKB-KW"/>
</dbReference>
<keyword evidence="2" id="KW-0378">Hydrolase</keyword>
<dbReference type="GO" id="GO:0008270">
    <property type="term" value="F:zinc ion binding"/>
    <property type="evidence" value="ECO:0007669"/>
    <property type="project" value="InterPro"/>
</dbReference>
<dbReference type="RefSeq" id="WP_046360198.1">
    <property type="nucleotide sequence ID" value="NZ_NQMS01000020.1"/>
</dbReference>
<dbReference type="SMART" id="SM00507">
    <property type="entry name" value="HNHc"/>
    <property type="match status" value="1"/>
</dbReference>
<proteinExistence type="predicted"/>
<dbReference type="OrthoDB" id="9802640at2"/>
<dbReference type="EMBL" id="NQMS01000020">
    <property type="protein sequence ID" value="PAV94076.1"/>
    <property type="molecule type" value="Genomic_DNA"/>
</dbReference>
<comment type="caution">
    <text evidence="2">The sequence shown here is derived from an EMBL/GenBank/DDBJ whole genome shotgun (WGS) entry which is preliminary data.</text>
</comment>
<organism evidence="2 3">
    <name type="scientific">Hafnia paralvei</name>
    <dbReference type="NCBI Taxonomy" id="546367"/>
    <lineage>
        <taxon>Bacteria</taxon>
        <taxon>Pseudomonadati</taxon>
        <taxon>Pseudomonadota</taxon>
        <taxon>Gammaproteobacteria</taxon>
        <taxon>Enterobacterales</taxon>
        <taxon>Hafniaceae</taxon>
        <taxon>Hafnia</taxon>
    </lineage>
</organism>
<feature type="domain" description="HNH nuclease" evidence="1">
    <location>
        <begin position="156"/>
        <end position="219"/>
    </location>
</feature>
<dbReference type="GO" id="GO:0003676">
    <property type="term" value="F:nucleic acid binding"/>
    <property type="evidence" value="ECO:0007669"/>
    <property type="project" value="InterPro"/>
</dbReference>
<dbReference type="Proteomes" id="UP000218796">
    <property type="component" value="Unassembled WGS sequence"/>
</dbReference>
<protein>
    <submittedName>
        <fullName evidence="2">HNH endonuclease</fullName>
    </submittedName>
</protein>
<dbReference type="Pfam" id="PF01844">
    <property type="entry name" value="HNH"/>
    <property type="match status" value="1"/>
</dbReference>
<sequence length="241" mass="28417">MNRKQFIQHCGATCQNWTWSWSFINHDEQRVIFGAWDTEREKERAVILREEWAYNHRNKKQPGYTQAIEHIRYILEGYELFTFNMIHAPNPDNPDIAVIKDFERHLNHRFLRKEGTVWYADFAANPFPEELPTVGDYIEGAKKTITVNAYERDPEARRACIRHYGFVCQCCGFDFEKTYGELGKNFIHVHHIRPLRTLGEGYCINPVTDLVPLCPNCHAMIHRGNEARPLPVDDLRKMLRN</sequence>
<evidence type="ECO:0000313" key="2">
    <source>
        <dbReference type="EMBL" id="PAV94076.1"/>
    </source>
</evidence>
<evidence type="ECO:0000259" key="1">
    <source>
        <dbReference type="SMART" id="SM00507"/>
    </source>
</evidence>
<dbReference type="InterPro" id="IPR003615">
    <property type="entry name" value="HNH_nuc"/>
</dbReference>
<dbReference type="InterPro" id="IPR002711">
    <property type="entry name" value="HNH"/>
</dbReference>
<accession>A0A2A2M7J9</accession>
<dbReference type="Gene3D" id="1.10.30.50">
    <property type="match status" value="1"/>
</dbReference>
<keyword evidence="3" id="KW-1185">Reference proteome</keyword>